<dbReference type="Gene3D" id="3.40.50.2000">
    <property type="entry name" value="Glycogen Phosphorylase B"/>
    <property type="match status" value="2"/>
</dbReference>
<keyword evidence="8" id="KW-1185">Reference proteome</keyword>
<dbReference type="PANTHER" id="PTHR48050">
    <property type="entry name" value="STEROL 3-BETA-GLUCOSYLTRANSFERASE"/>
    <property type="match status" value="1"/>
</dbReference>
<dbReference type="SUPFAM" id="SSF53756">
    <property type="entry name" value="UDP-Glycosyltransferase/glycogen phosphorylase"/>
    <property type="match status" value="1"/>
</dbReference>
<dbReference type="InterPro" id="IPR010610">
    <property type="entry name" value="EryCIII-like_C"/>
</dbReference>
<keyword evidence="2" id="KW-0328">Glycosyltransferase</keyword>
<evidence type="ECO:0000313" key="7">
    <source>
        <dbReference type="EMBL" id="GGB06033.1"/>
    </source>
</evidence>
<evidence type="ECO:0000259" key="5">
    <source>
        <dbReference type="Pfam" id="PF06722"/>
    </source>
</evidence>
<dbReference type="InterPro" id="IPR050426">
    <property type="entry name" value="Glycosyltransferase_28"/>
</dbReference>
<protein>
    <submittedName>
        <fullName evidence="7">Glycosyl transferase</fullName>
    </submittedName>
</protein>
<evidence type="ECO:0000259" key="6">
    <source>
        <dbReference type="Pfam" id="PF21036"/>
    </source>
</evidence>
<organism evidence="7 8">
    <name type="scientific">Conyzicola nivalis</name>
    <dbReference type="NCBI Taxonomy" id="1477021"/>
    <lineage>
        <taxon>Bacteria</taxon>
        <taxon>Bacillati</taxon>
        <taxon>Actinomycetota</taxon>
        <taxon>Actinomycetes</taxon>
        <taxon>Micrococcales</taxon>
        <taxon>Microbacteriaceae</taxon>
        <taxon>Conyzicola</taxon>
    </lineage>
</organism>
<dbReference type="Pfam" id="PF21036">
    <property type="entry name" value="EryCIII-like_N"/>
    <property type="match status" value="1"/>
</dbReference>
<dbReference type="GO" id="GO:0016757">
    <property type="term" value="F:glycosyltransferase activity"/>
    <property type="evidence" value="ECO:0007669"/>
    <property type="project" value="UniProtKB-KW"/>
</dbReference>
<keyword evidence="3 7" id="KW-0808">Transferase</keyword>
<evidence type="ECO:0000256" key="4">
    <source>
        <dbReference type="SAM" id="MobiDB-lite"/>
    </source>
</evidence>
<evidence type="ECO:0000256" key="2">
    <source>
        <dbReference type="ARBA" id="ARBA00022676"/>
    </source>
</evidence>
<evidence type="ECO:0000313" key="8">
    <source>
        <dbReference type="Proteomes" id="UP000606922"/>
    </source>
</evidence>
<reference evidence="7" key="1">
    <citation type="journal article" date="2014" name="Int. J. Syst. Evol. Microbiol.">
        <title>Complete genome sequence of Corynebacterium casei LMG S-19264T (=DSM 44701T), isolated from a smear-ripened cheese.</title>
        <authorList>
            <consortium name="US DOE Joint Genome Institute (JGI-PGF)"/>
            <person name="Walter F."/>
            <person name="Albersmeier A."/>
            <person name="Kalinowski J."/>
            <person name="Ruckert C."/>
        </authorList>
    </citation>
    <scope>NUCLEOTIDE SEQUENCE</scope>
    <source>
        <strain evidence="7">CGMCC 1.12813</strain>
    </source>
</reference>
<evidence type="ECO:0000256" key="1">
    <source>
        <dbReference type="ARBA" id="ARBA00006962"/>
    </source>
</evidence>
<feature type="region of interest" description="Disordered" evidence="4">
    <location>
        <begin position="193"/>
        <end position="214"/>
    </location>
</feature>
<comment type="caution">
    <text evidence="7">The sequence shown here is derived from an EMBL/GenBank/DDBJ whole genome shotgun (WGS) entry which is preliminary data.</text>
</comment>
<dbReference type="AlphaFoldDB" id="A0A916SNE6"/>
<comment type="similarity">
    <text evidence="1">Belongs to the glycosyltransferase 28 family.</text>
</comment>
<sequence length="396" mass="40500">MRIAFSANPMPGHIVPMIPLMRAAVGAGHAVALITGADAAPFVRAEVGLGVDVLEAGPATREAMSHMARVTGSSPLSDPRPAVIADYFAARRLDASIGDAVRTARDWEPDVVVSESLDFVGPAVAAVLGVPFVRHTLGPERPALVRAALSEAATRAAAAHGITLPPVSAWIDGYPAFLEDPSVVRSGRRIPIRPEPHSAAADRPSQDAPVHDPSSPTVLVTMGTVFTGQELLDEMVASIEAVGVPLTLLITSVNGISARGTADDSPVRIVDVPFRPLAELLEGVDAVVTVGGAGTVLGALTSGVPLVVMPLGADHEINAARAVATGAAVRVSTPGEVGPALLRDLLADGALLRAARSTADRIRVLPAASTALDALADVIAPFAATPAAAIRLETQQ</sequence>
<proteinExistence type="inferred from homology"/>
<name>A0A916SNE6_9MICO</name>
<feature type="domain" description="Erythromycin biosynthesis protein CIII-like N-terminal" evidence="6">
    <location>
        <begin position="95"/>
        <end position="161"/>
    </location>
</feature>
<dbReference type="RefSeq" id="WP_229733227.1">
    <property type="nucleotide sequence ID" value="NZ_BMGB01000001.1"/>
</dbReference>
<dbReference type="Pfam" id="PF06722">
    <property type="entry name" value="EryCIII-like_C"/>
    <property type="match status" value="1"/>
</dbReference>
<accession>A0A916SNE6</accession>
<reference evidence="7" key="2">
    <citation type="submission" date="2020-09" db="EMBL/GenBank/DDBJ databases">
        <authorList>
            <person name="Sun Q."/>
            <person name="Zhou Y."/>
        </authorList>
    </citation>
    <scope>NUCLEOTIDE SEQUENCE</scope>
    <source>
        <strain evidence="7">CGMCC 1.12813</strain>
    </source>
</reference>
<dbReference type="Proteomes" id="UP000606922">
    <property type="component" value="Unassembled WGS sequence"/>
</dbReference>
<evidence type="ECO:0000256" key="3">
    <source>
        <dbReference type="ARBA" id="ARBA00022679"/>
    </source>
</evidence>
<dbReference type="PANTHER" id="PTHR48050:SF13">
    <property type="entry name" value="STEROL 3-BETA-GLUCOSYLTRANSFERASE UGT80A2"/>
    <property type="match status" value="1"/>
</dbReference>
<gene>
    <name evidence="7" type="ORF">GCM10010979_20930</name>
</gene>
<dbReference type="InterPro" id="IPR048284">
    <property type="entry name" value="EryCIII-like_N"/>
</dbReference>
<feature type="domain" description="Erythromycin biosynthesis protein CIII-like C-terminal" evidence="5">
    <location>
        <begin position="267"/>
        <end position="357"/>
    </location>
</feature>
<dbReference type="EMBL" id="BMGB01000001">
    <property type="protein sequence ID" value="GGB06033.1"/>
    <property type="molecule type" value="Genomic_DNA"/>
</dbReference>